<evidence type="ECO:0000313" key="3">
    <source>
        <dbReference type="Proteomes" id="UP001050691"/>
    </source>
</evidence>
<accession>A0AAV5ADD9</accession>
<feature type="compositionally biased region" description="Pro residues" evidence="1">
    <location>
        <begin position="1002"/>
        <end position="1013"/>
    </location>
</feature>
<organism evidence="2 3">
    <name type="scientific">Clathrus columnatus</name>
    <dbReference type="NCBI Taxonomy" id="1419009"/>
    <lineage>
        <taxon>Eukaryota</taxon>
        <taxon>Fungi</taxon>
        <taxon>Dikarya</taxon>
        <taxon>Basidiomycota</taxon>
        <taxon>Agaricomycotina</taxon>
        <taxon>Agaricomycetes</taxon>
        <taxon>Phallomycetidae</taxon>
        <taxon>Phallales</taxon>
        <taxon>Clathraceae</taxon>
        <taxon>Clathrus</taxon>
    </lineage>
</organism>
<feature type="compositionally biased region" description="Low complexity" evidence="1">
    <location>
        <begin position="734"/>
        <end position="745"/>
    </location>
</feature>
<evidence type="ECO:0008006" key="4">
    <source>
        <dbReference type="Google" id="ProtNLM"/>
    </source>
</evidence>
<feature type="compositionally biased region" description="Polar residues" evidence="1">
    <location>
        <begin position="1025"/>
        <end position="1039"/>
    </location>
</feature>
<feature type="compositionally biased region" description="Low complexity" evidence="1">
    <location>
        <begin position="291"/>
        <end position="318"/>
    </location>
</feature>
<feature type="compositionally biased region" description="Pro residues" evidence="1">
    <location>
        <begin position="879"/>
        <end position="888"/>
    </location>
</feature>
<feature type="region of interest" description="Disordered" evidence="1">
    <location>
        <begin position="692"/>
        <end position="847"/>
    </location>
</feature>
<feature type="compositionally biased region" description="Polar residues" evidence="1">
    <location>
        <begin position="243"/>
        <end position="264"/>
    </location>
</feature>
<feature type="compositionally biased region" description="Polar residues" evidence="1">
    <location>
        <begin position="59"/>
        <end position="73"/>
    </location>
</feature>
<feature type="region of interest" description="Disordered" evidence="1">
    <location>
        <begin position="1"/>
        <end position="30"/>
    </location>
</feature>
<evidence type="ECO:0000313" key="2">
    <source>
        <dbReference type="EMBL" id="GJJ09940.1"/>
    </source>
</evidence>
<feature type="region of interest" description="Disordered" evidence="1">
    <location>
        <begin position="865"/>
        <end position="888"/>
    </location>
</feature>
<feature type="region of interest" description="Disordered" evidence="1">
    <location>
        <begin position="227"/>
        <end position="324"/>
    </location>
</feature>
<feature type="region of interest" description="Disordered" evidence="1">
    <location>
        <begin position="977"/>
        <end position="1216"/>
    </location>
</feature>
<name>A0AAV5ADD9_9AGAM</name>
<feature type="compositionally biased region" description="Low complexity" evidence="1">
    <location>
        <begin position="758"/>
        <end position="789"/>
    </location>
</feature>
<feature type="compositionally biased region" description="Low complexity" evidence="1">
    <location>
        <begin position="1059"/>
        <end position="1075"/>
    </location>
</feature>
<feature type="region of interest" description="Disordered" evidence="1">
    <location>
        <begin position="132"/>
        <end position="151"/>
    </location>
</feature>
<proteinExistence type="predicted"/>
<gene>
    <name evidence="2" type="ORF">Clacol_004164</name>
</gene>
<keyword evidence="3" id="KW-1185">Reference proteome</keyword>
<feature type="compositionally biased region" description="Basic residues" evidence="1">
    <location>
        <begin position="746"/>
        <end position="757"/>
    </location>
</feature>
<feature type="compositionally biased region" description="Low complexity" evidence="1">
    <location>
        <begin position="265"/>
        <end position="275"/>
    </location>
</feature>
<dbReference type="EMBL" id="BPWL01000004">
    <property type="protein sequence ID" value="GJJ09940.1"/>
    <property type="molecule type" value="Genomic_DNA"/>
</dbReference>
<feature type="region of interest" description="Disordered" evidence="1">
    <location>
        <begin position="571"/>
        <end position="596"/>
    </location>
</feature>
<feature type="region of interest" description="Disordered" evidence="1">
    <location>
        <begin position="520"/>
        <end position="546"/>
    </location>
</feature>
<sequence length="1301" mass="139013">MPKPLEISVNPVQESPVPDGANNENASQTNKYFPPTLRLDMNISNYAVISHNNNNNDNEIITEQPSPDGNPQISASFSLPRSPLPPSKLANIANALGVNTPMPATYLRSPSPSTFRSPSRFLLHIVPPPFLPSDDDDDPTLSSSPHGASSVSINSYRSQFRRGTLIPLYPTLRSQLGAIAREYSLPSTGGLVLYLSQVAPDGTNDGPRISDEVWKLLWYRALMSERQEQVGGTSRAPSALALRSTTSGNVTPSSTVPFSFNRQHSSSVSSLSTTPTPTPALIDARNSPEAPSDTETSTTNSTSNPSPSTSATTTGFTSLDHDSTSSLHTHPDILAIASDLTPNPFLPILAKLEFDIDLRKAKWYDGWLKARKERAKWKASVNINTPIVNVNPSSTNAKSVPIPLELPDRARSRLNSLTLNSDDEEKEHATAINRVGYALLDDDGDGDGEDLMKAAAVEENDPEEVDRTVKMPTPSSERSKSGGGDPLADVFGTDSDTWAAIRQENPTARRKVIRDPELIIGDESASNNNNNNSLENQDEQKDGDDEDEVVKLWNEYQKPTLKLNVIATTSAQNVPRRPAPPPLKIAPPPSTGSDANAHNFQSGPRSAFPVMQRSFSEASVVGDDITEKRMKHHTGIVFGDGEGLGFGAGMSARKKIVEEPFELSENEFNRSSQILMKHKLDVLEKQLAQLSPRRLSTTQPPLPPLPTIGVSPIDVLSGSPSPSSRKEREGGTTSSQSSSSSPSASPRKRLSVHKRGRSSLSSTSSSSRSHLDHQLQLSQQHISKGSKGPITPPPSSSSPSSSNSVKLSNERTPPPPHLTLRPVSNAVSIASGSGPHGVDRMSDGNTHVTAGVDDSQELIILPSARGSSLGSAPNGAPESSPPLLPLSPDPFGRRTGDSIYMSEHAESKILPGGVVDDNHNTLLQNIAMTLDQLTPDKQASRFSADSEHSIEAAVNKQKRLRSNSIMSVRGLRNLWRKSGAAPGTGAAPNSGSSAGGSRSELPPLPTVPVPPLPHVDLGLHMQPPMSGTASVSAGSVLSQHSREASLASVRSLSRPPPVQQLQPPVLPQSQQQSQLRPRRPSAAASIPRPDSGGDPFQFDSVLYKSPSTPTLLNGISSHQTGQGPSHRSTNSTASSKGILKNRITNANASPTDVDIRKMRIQQQQSALGLRRPSESRPESTTSVSAGSEYSATVELARASGSSPPPSPPKQRRSTSQNRLIQLQTEIGFNSNSNPRSSLTSNGIAHSLPTGSTLMGLSSSSSRFGELETIYSPTSSSAVDESFEVLSSRRMTPTASYSNEIF</sequence>
<feature type="region of interest" description="Disordered" evidence="1">
    <location>
        <begin position="456"/>
        <end position="492"/>
    </location>
</feature>
<dbReference type="Proteomes" id="UP001050691">
    <property type="component" value="Unassembled WGS sequence"/>
</dbReference>
<comment type="caution">
    <text evidence="2">The sequence shown here is derived from an EMBL/GenBank/DDBJ whole genome shotgun (WGS) entry which is preliminary data.</text>
</comment>
<evidence type="ECO:0000256" key="1">
    <source>
        <dbReference type="SAM" id="MobiDB-lite"/>
    </source>
</evidence>
<feature type="compositionally biased region" description="Polar residues" evidence="1">
    <location>
        <begin position="1105"/>
        <end position="1135"/>
    </location>
</feature>
<feature type="region of interest" description="Disordered" evidence="1">
    <location>
        <begin position="55"/>
        <end position="81"/>
    </location>
</feature>
<feature type="compositionally biased region" description="Polar residues" evidence="1">
    <location>
        <begin position="1178"/>
        <end position="1190"/>
    </location>
</feature>
<protein>
    <recommendedName>
        <fullName evidence="4">Nitrogen regulatory protein areA GATA-like domain-containing protein</fullName>
    </recommendedName>
</protein>
<feature type="compositionally biased region" description="Pro residues" evidence="1">
    <location>
        <begin position="577"/>
        <end position="590"/>
    </location>
</feature>
<reference evidence="2" key="1">
    <citation type="submission" date="2021-10" db="EMBL/GenBank/DDBJ databases">
        <title>De novo Genome Assembly of Clathrus columnatus (Basidiomycota, Fungi) Using Illumina and Nanopore Sequence Data.</title>
        <authorList>
            <person name="Ogiso-Tanaka E."/>
            <person name="Itagaki H."/>
            <person name="Hosoya T."/>
            <person name="Hosaka K."/>
        </authorList>
    </citation>
    <scope>NUCLEOTIDE SEQUENCE</scope>
    <source>
        <strain evidence="2">MO-923</strain>
    </source>
</reference>
<feature type="compositionally biased region" description="Low complexity" evidence="1">
    <location>
        <begin position="978"/>
        <end position="1001"/>
    </location>
</feature>